<dbReference type="InterPro" id="IPR001387">
    <property type="entry name" value="Cro/C1-type_HTH"/>
</dbReference>
<comment type="caution">
    <text evidence="2">The sequence shown here is derived from an EMBL/GenBank/DDBJ whole genome shotgun (WGS) entry which is preliminary data.</text>
</comment>
<dbReference type="Proteomes" id="UP000324324">
    <property type="component" value="Unassembled WGS sequence"/>
</dbReference>
<gene>
    <name evidence="2" type="ORF">F1599_17860</name>
</gene>
<accession>A0A5M8AE70</accession>
<organism evidence="2 3">
    <name type="scientific">Cupriavidus cauae</name>
    <dbReference type="NCBI Taxonomy" id="2608999"/>
    <lineage>
        <taxon>Bacteria</taxon>
        <taxon>Pseudomonadati</taxon>
        <taxon>Pseudomonadota</taxon>
        <taxon>Betaproteobacteria</taxon>
        <taxon>Burkholderiales</taxon>
        <taxon>Burkholderiaceae</taxon>
        <taxon>Cupriavidus</taxon>
    </lineage>
</organism>
<evidence type="ECO:0000313" key="3">
    <source>
        <dbReference type="Proteomes" id="UP000324324"/>
    </source>
</evidence>
<dbReference type="Gene3D" id="1.10.260.40">
    <property type="entry name" value="lambda repressor-like DNA-binding domains"/>
    <property type="match status" value="1"/>
</dbReference>
<dbReference type="InterPro" id="IPR010982">
    <property type="entry name" value="Lambda_DNA-bd_dom_sf"/>
</dbReference>
<dbReference type="SMART" id="SM00530">
    <property type="entry name" value="HTH_XRE"/>
    <property type="match status" value="1"/>
</dbReference>
<proteinExistence type="predicted"/>
<dbReference type="AlphaFoldDB" id="A0A5M8AE70"/>
<dbReference type="GO" id="GO:0003677">
    <property type="term" value="F:DNA binding"/>
    <property type="evidence" value="ECO:0007669"/>
    <property type="project" value="InterPro"/>
</dbReference>
<name>A0A5M8AE70_9BURK</name>
<keyword evidence="3" id="KW-1185">Reference proteome</keyword>
<dbReference type="PROSITE" id="PS50943">
    <property type="entry name" value="HTH_CROC1"/>
    <property type="match status" value="1"/>
</dbReference>
<evidence type="ECO:0000313" key="2">
    <source>
        <dbReference type="EMBL" id="KAA6121009.1"/>
    </source>
</evidence>
<dbReference type="EMBL" id="VWRN01000045">
    <property type="protein sequence ID" value="KAA6121009.1"/>
    <property type="molecule type" value="Genomic_DNA"/>
</dbReference>
<dbReference type="SUPFAM" id="SSF47413">
    <property type="entry name" value="lambda repressor-like DNA-binding domains"/>
    <property type="match status" value="1"/>
</dbReference>
<reference evidence="2 3" key="1">
    <citation type="submission" date="2019-09" db="EMBL/GenBank/DDBJ databases">
        <title>Isolation of a novel species in the genus Cupriavidus from patients with sepsis using whole genome sequencing.</title>
        <authorList>
            <person name="Kweon O.J."/>
            <person name="Lee M.-K."/>
        </authorList>
    </citation>
    <scope>NUCLEOTIDE SEQUENCE [LARGE SCALE GENOMIC DNA]</scope>
    <source>
        <strain evidence="2 3">MKL-01</strain>
    </source>
</reference>
<feature type="domain" description="HTH cro/C1-type" evidence="1">
    <location>
        <begin position="23"/>
        <end position="76"/>
    </location>
</feature>
<evidence type="ECO:0000259" key="1">
    <source>
        <dbReference type="PROSITE" id="PS50943"/>
    </source>
</evidence>
<dbReference type="RefSeq" id="WP_150083967.1">
    <property type="nucleotide sequence ID" value="NZ_VWRN01000045.1"/>
</dbReference>
<dbReference type="CDD" id="cd00093">
    <property type="entry name" value="HTH_XRE"/>
    <property type="match status" value="1"/>
</dbReference>
<sequence length="223" mass="24674">MPSFTDTTSVLERHLLLQLGDRIKRLRKAQGVSTVEMAKRVGISRTTLTAVEAGDPAPSMGTYLRVMSVLGVAADLALLVSDTFQPPPEHSAAASSRRPAPQVEVRVRTDSSRHEAQDLQSMALHKEAIRLIQDDPALLARAQEVLQRWRAQGGSRSDSLWSEWESILAKRSWRKALGRTRRAQELRQASPLPTVLPDDVRRNVLAQVQALKTGVILGETHEP</sequence>
<protein>
    <submittedName>
        <fullName evidence="2">Helix-turn-helix transcriptional regulator</fullName>
    </submittedName>
</protein>
<dbReference type="Pfam" id="PF13560">
    <property type="entry name" value="HTH_31"/>
    <property type="match status" value="1"/>
</dbReference>